<feature type="compositionally biased region" description="Polar residues" evidence="6">
    <location>
        <begin position="1037"/>
        <end position="1056"/>
    </location>
</feature>
<dbReference type="PROSITE" id="PS51307">
    <property type="entry name" value="ASD2"/>
    <property type="match status" value="1"/>
</dbReference>
<feature type="region of interest" description="Disordered" evidence="6">
    <location>
        <begin position="1232"/>
        <end position="1288"/>
    </location>
</feature>
<sequence>MMPARSTPNLRENAKSALTYSYQQDKSTLSYVVATPNETRPTRNDDSPPPAPPVRDSSSLKSIKYGPGHEKFPSWPVPAAADTPQALRNQNNGGSHRSKSWTDHTNYPKEKVVPYTRPYMKRQHSVYTQQKLKTVMERCEKIPPETFESRYDKVTDRIFLPSLDSDRKLLSDMEYIVPSPPERDLSSKPQLTQCELEEYARSYQEPKYCDDVDLKPNHALTESGLEEFMEYTRNYEDSLFSSIGSKQDGSIITHLHQKQVSYAQSEGYHSYVSSTDSTSTPFLDRLRRDSEAVMGRPLSSNTWDELAPEDMPSSGRSEGRDSVVTTSSGSASSSETLKWHGSMSDVSVTSHSSSHHNSSSSSTRQLIAHSARVQTPQRHHSESVLYISGEKENSWKDRENRNNNANKLKLFPVNTYTVQSENQSSNSNNRLSISLQSALSVADRISELEKQQKYSYYHPEKRHKVPDPTLRAIQKKALLSFYERHNNPSNKLSWKSEPQLTQNALTLPQPVAKLKVHKAQAPSRRASSASDYASGVNSKRSSLASSLESKTENYKPIPRHQHSNSCGSLSTDMLGPMILGPSISVDDYIPDQPPARPPKNPNLRTAFPDLFQDQRIPSPDLPPPSPPTVLENEVFNSDEPLPPPPPECENGWQEDFSERLAENSTGHQVPAPQVQKSPKKDGKMIHQTVGLPERHPRNMTGMRSSIKTKSSDQIIQQVNSKPYANTNHIEANKPEQILGFPNQRGYQERSSARYPNSQKLTMNGNVNQKVNGMSDQYRPEPMRSPRSETKHMAIPADTHRAHRASISESPGKEVPPPLQPRQMRINQSMRAKISYDHVANSIVKYPPDKEVFRERRSASISQSKASYLTTRRDRDRIIPESETGSYKRTMSPNGHALPAETVNGSQKMNSRETIWPSHRPVKNNSILRRASMNDKNIDKCDDKEDLKKSMVLPDVLPVNVKLMGPRSQYNRPPQLSLDSESVITPKSPVKSPPSSPPKSPSRTSPFTPLRTISTSNLVTSTSIATLPAARFSISSIGSTNSTRTLPATLPKTNQSPIKDAKATPTPPDSPRRLTPPTPKSPRRDSPPIKPSLSPSSTTKLTPVKTCSPSHSTPLTLPSSPLSASSPFSTGSSMNAHSTPEPAQKVTEAVRNSSTTDAASQTERDDLPPTPLPTRKKLKEEIECEKLAEDLVDHLPSSDRLKGLLVPLPEYKKPSDYVQGLFRVDATKPRSLNSPFRSKCNTPSSSPPPLMVSVSSSTPAMGSLRLSLTPTSPTPSIPSLETPSPLSSSSMYFTTSEAKAKLLSRYSQDASSSFVKNTKDLSEKKDELVSRLDKKLEVLRGEQLLVNDECKINDTLGENVEIHINTVASPQEVAKFRLHVEEVGKITSLLLSLSGRLARAENALMNMEDEDPEKRILEGKRDKLLNQLEEAKELKNSIDRRSVNVSNILYKYLNSEEFADYDHFINMKAKLLVESKEISDKIKLGEEQLSALKDILVITD</sequence>
<feature type="region of interest" description="Disordered" evidence="6">
    <location>
        <begin position="1"/>
        <end position="109"/>
    </location>
</feature>
<dbReference type="Pfam" id="PF08687">
    <property type="entry name" value="ASD2"/>
    <property type="match status" value="1"/>
</dbReference>
<feature type="compositionally biased region" description="Polar residues" evidence="6">
    <location>
        <begin position="86"/>
        <end position="95"/>
    </location>
</feature>
<feature type="region of interest" description="Disordered" evidence="6">
    <location>
        <begin position="884"/>
        <end position="908"/>
    </location>
</feature>
<feature type="domain" description="ASD2" evidence="7">
    <location>
        <begin position="1187"/>
        <end position="1496"/>
    </location>
</feature>
<evidence type="ECO:0000256" key="2">
    <source>
        <dbReference type="ARBA" id="ARBA00006469"/>
    </source>
</evidence>
<keyword evidence="5" id="KW-0175">Coiled coil</keyword>
<feature type="compositionally biased region" description="Low complexity" evidence="6">
    <location>
        <begin position="1250"/>
        <end position="1270"/>
    </location>
</feature>
<dbReference type="PANTHER" id="PTHR15012">
    <property type="entry name" value="APICAL PROTEIN/SHROOM-RELATED"/>
    <property type="match status" value="1"/>
</dbReference>
<evidence type="ECO:0000313" key="9">
    <source>
        <dbReference type="Proteomes" id="UP001153712"/>
    </source>
</evidence>
<feature type="compositionally biased region" description="Polar residues" evidence="6">
    <location>
        <begin position="1"/>
        <end position="30"/>
    </location>
</feature>
<feature type="compositionally biased region" description="Low complexity" evidence="6">
    <location>
        <begin position="1276"/>
        <end position="1288"/>
    </location>
</feature>
<proteinExistence type="inferred from homology"/>
<dbReference type="GO" id="GO:0016324">
    <property type="term" value="C:apical plasma membrane"/>
    <property type="evidence" value="ECO:0007669"/>
    <property type="project" value="TreeGrafter"/>
</dbReference>
<dbReference type="EMBL" id="OU900104">
    <property type="protein sequence ID" value="CAH1159027.1"/>
    <property type="molecule type" value="Genomic_DNA"/>
</dbReference>
<protein>
    <recommendedName>
        <fullName evidence="7">ASD2 domain-containing protein</fullName>
    </recommendedName>
</protein>
<feature type="region of interest" description="Disordered" evidence="6">
    <location>
        <begin position="290"/>
        <end position="384"/>
    </location>
</feature>
<evidence type="ECO:0000256" key="3">
    <source>
        <dbReference type="ARBA" id="ARBA00022490"/>
    </source>
</evidence>
<feature type="compositionally biased region" description="Basic and acidic residues" evidence="6">
    <location>
        <begin position="777"/>
        <end position="787"/>
    </location>
</feature>
<feature type="compositionally biased region" description="Pro residues" evidence="6">
    <location>
        <begin position="1064"/>
        <end position="1079"/>
    </location>
</feature>
<evidence type="ECO:0000256" key="4">
    <source>
        <dbReference type="ARBA" id="ARBA00023212"/>
    </source>
</evidence>
<dbReference type="GO" id="GO:0005912">
    <property type="term" value="C:adherens junction"/>
    <property type="evidence" value="ECO:0007669"/>
    <property type="project" value="TreeGrafter"/>
</dbReference>
<feature type="region of interest" description="Disordered" evidence="6">
    <location>
        <begin position="516"/>
        <end position="683"/>
    </location>
</feature>
<evidence type="ECO:0000256" key="1">
    <source>
        <dbReference type="ARBA" id="ARBA00004245"/>
    </source>
</evidence>
<feature type="coiled-coil region" evidence="5">
    <location>
        <begin position="1389"/>
        <end position="1440"/>
    </location>
</feature>
<organism evidence="8 9">
    <name type="scientific">Phyllotreta striolata</name>
    <name type="common">Striped flea beetle</name>
    <name type="synonym">Crioceris striolata</name>
    <dbReference type="NCBI Taxonomy" id="444603"/>
    <lineage>
        <taxon>Eukaryota</taxon>
        <taxon>Metazoa</taxon>
        <taxon>Ecdysozoa</taxon>
        <taxon>Arthropoda</taxon>
        <taxon>Hexapoda</taxon>
        <taxon>Insecta</taxon>
        <taxon>Pterygota</taxon>
        <taxon>Neoptera</taxon>
        <taxon>Endopterygota</taxon>
        <taxon>Coleoptera</taxon>
        <taxon>Polyphaga</taxon>
        <taxon>Cucujiformia</taxon>
        <taxon>Chrysomeloidea</taxon>
        <taxon>Chrysomelidae</taxon>
        <taxon>Galerucinae</taxon>
        <taxon>Alticini</taxon>
        <taxon>Phyllotreta</taxon>
    </lineage>
</organism>
<feature type="compositionally biased region" description="Low complexity" evidence="6">
    <location>
        <begin position="342"/>
        <end position="362"/>
    </location>
</feature>
<dbReference type="GO" id="GO:0000902">
    <property type="term" value="P:cell morphogenesis"/>
    <property type="evidence" value="ECO:0007669"/>
    <property type="project" value="TreeGrafter"/>
</dbReference>
<reference evidence="8" key="1">
    <citation type="submission" date="2022-01" db="EMBL/GenBank/DDBJ databases">
        <authorList>
            <person name="King R."/>
        </authorList>
    </citation>
    <scope>NUCLEOTIDE SEQUENCE</scope>
</reference>
<evidence type="ECO:0000259" key="7">
    <source>
        <dbReference type="PROSITE" id="PS51307"/>
    </source>
</evidence>
<feature type="compositionally biased region" description="Low complexity" evidence="6">
    <location>
        <begin position="1090"/>
        <end position="1132"/>
    </location>
</feature>
<name>A0A9P0DID9_PHYSR</name>
<evidence type="ECO:0000256" key="6">
    <source>
        <dbReference type="SAM" id="MobiDB-lite"/>
    </source>
</evidence>
<feature type="compositionally biased region" description="Basic and acidic residues" evidence="6">
    <location>
        <begin position="100"/>
        <end position="109"/>
    </location>
</feature>
<dbReference type="GO" id="GO:0043296">
    <property type="term" value="C:apical junction complex"/>
    <property type="evidence" value="ECO:0007669"/>
    <property type="project" value="TreeGrafter"/>
</dbReference>
<dbReference type="PANTHER" id="PTHR15012:SF32">
    <property type="entry name" value="PROTEIN SHROOM"/>
    <property type="match status" value="1"/>
</dbReference>
<feature type="region of interest" description="Disordered" evidence="6">
    <location>
        <begin position="1037"/>
        <end position="1173"/>
    </location>
</feature>
<feature type="compositionally biased region" description="Pro residues" evidence="6">
    <location>
        <begin position="990"/>
        <end position="999"/>
    </location>
</feature>
<dbReference type="OrthoDB" id="10063560at2759"/>
<accession>A0A9P0DID9</accession>
<dbReference type="InterPro" id="IPR027685">
    <property type="entry name" value="Shroom_fam"/>
</dbReference>
<comment type="similarity">
    <text evidence="2">Belongs to the shroom family.</text>
</comment>
<dbReference type="Proteomes" id="UP001153712">
    <property type="component" value="Chromosome 11"/>
</dbReference>
<dbReference type="GO" id="GO:0030864">
    <property type="term" value="C:cortical actin cytoskeleton"/>
    <property type="evidence" value="ECO:0007669"/>
    <property type="project" value="TreeGrafter"/>
</dbReference>
<dbReference type="GO" id="GO:0051015">
    <property type="term" value="F:actin filament binding"/>
    <property type="evidence" value="ECO:0007669"/>
    <property type="project" value="InterPro"/>
</dbReference>
<keyword evidence="3" id="KW-0963">Cytoplasm</keyword>
<feature type="compositionally biased region" description="Low complexity" evidence="6">
    <location>
        <begin position="322"/>
        <end position="334"/>
    </location>
</feature>
<feature type="compositionally biased region" description="Polar residues" evidence="6">
    <location>
        <begin position="701"/>
        <end position="712"/>
    </location>
</feature>
<feature type="compositionally biased region" description="Low complexity" evidence="6">
    <location>
        <begin position="519"/>
        <end position="548"/>
    </location>
</feature>
<evidence type="ECO:0000256" key="5">
    <source>
        <dbReference type="SAM" id="Coils"/>
    </source>
</evidence>
<feature type="region of interest" description="Disordered" evidence="6">
    <location>
        <begin position="693"/>
        <end position="712"/>
    </location>
</feature>
<comment type="subcellular location">
    <subcellularLocation>
        <location evidence="1">Cytoplasm</location>
        <location evidence="1">Cytoskeleton</location>
    </subcellularLocation>
</comment>
<evidence type="ECO:0000313" key="8">
    <source>
        <dbReference type="EMBL" id="CAH1159027.1"/>
    </source>
</evidence>
<feature type="compositionally biased region" description="Polar residues" evidence="6">
    <location>
        <begin position="757"/>
        <end position="774"/>
    </location>
</feature>
<dbReference type="InterPro" id="IPR014799">
    <property type="entry name" value="ASD2_dom"/>
</dbReference>
<gene>
    <name evidence="8" type="ORF">PHYEVI_LOCUS2218</name>
</gene>
<feature type="compositionally biased region" description="Polar residues" evidence="6">
    <location>
        <begin position="967"/>
        <end position="982"/>
    </location>
</feature>
<feature type="compositionally biased region" description="Pro residues" evidence="6">
    <location>
        <begin position="591"/>
        <end position="600"/>
    </location>
</feature>
<feature type="compositionally biased region" description="Basic and acidic residues" evidence="6">
    <location>
        <begin position="931"/>
        <end position="941"/>
    </location>
</feature>
<dbReference type="Gene3D" id="6.10.250.3120">
    <property type="match status" value="1"/>
</dbReference>
<feature type="region of interest" description="Disordered" evidence="6">
    <location>
        <begin position="757"/>
        <end position="787"/>
    </location>
</feature>
<feature type="region of interest" description="Disordered" evidence="6">
    <location>
        <begin position="921"/>
        <end position="941"/>
    </location>
</feature>
<feature type="region of interest" description="Disordered" evidence="6">
    <location>
        <begin position="963"/>
        <end position="1010"/>
    </location>
</feature>
<keyword evidence="4" id="KW-0206">Cytoskeleton</keyword>
<keyword evidence="9" id="KW-1185">Reference proteome</keyword>
<dbReference type="GO" id="GO:0007015">
    <property type="term" value="P:actin filament organization"/>
    <property type="evidence" value="ECO:0007669"/>
    <property type="project" value="TreeGrafter"/>
</dbReference>
<feature type="compositionally biased region" description="Polar residues" evidence="6">
    <location>
        <begin position="1149"/>
        <end position="1160"/>
    </location>
</feature>